<reference evidence="1" key="1">
    <citation type="submission" date="2023-04" db="EMBL/GenBank/DDBJ databases">
        <title>Comparative genomic analysis of Cohnella hashimotonis sp. nov., isolated from the International Space Station.</title>
        <authorList>
            <person name="Venkateswaran K."/>
            <person name="Simpson A."/>
        </authorList>
    </citation>
    <scope>NUCLEOTIDE SEQUENCE</scope>
    <source>
        <strain evidence="1">F6_2S_P_1</strain>
    </source>
</reference>
<organism evidence="1 2">
    <name type="scientific">Cohnella hashimotonis</name>
    <dbReference type="NCBI Taxonomy" id="2826895"/>
    <lineage>
        <taxon>Bacteria</taxon>
        <taxon>Bacillati</taxon>
        <taxon>Bacillota</taxon>
        <taxon>Bacilli</taxon>
        <taxon>Bacillales</taxon>
        <taxon>Paenibacillaceae</taxon>
        <taxon>Cohnella</taxon>
    </lineage>
</organism>
<gene>
    <name evidence="1" type="ORF">KB449_01960</name>
</gene>
<evidence type="ECO:0000313" key="2">
    <source>
        <dbReference type="Proteomes" id="UP001161691"/>
    </source>
</evidence>
<comment type="caution">
    <text evidence="1">The sequence shown here is derived from an EMBL/GenBank/DDBJ whole genome shotgun (WGS) entry which is preliminary data.</text>
</comment>
<name>A0ABT6TAN2_9BACL</name>
<dbReference type="Proteomes" id="UP001161691">
    <property type="component" value="Unassembled WGS sequence"/>
</dbReference>
<evidence type="ECO:0000313" key="1">
    <source>
        <dbReference type="EMBL" id="MDI4643700.1"/>
    </source>
</evidence>
<protein>
    <recommendedName>
        <fullName evidence="3">Glycosyl hydrolase-like 10 domain-containing protein</fullName>
    </recommendedName>
</protein>
<sequence length="711" mass="80611">MNDECWLEMDIYWFQGSLLEQKVAELFDRLTPLWQREPAARKGLAMCAGWLLDSVLYWNGKLDDVIRCCQPPLYEEWTYGRLKSLLDCLKSEARKRNIHNFHTVLMVMGVPDQVLDEENTCGGWLGRTDSRSDRHHYSIRGNWFPEHPEITDTQFGAFDFGLAVNVPSNEEVCRRPNPVFGDYFADKLCDLAAHIGLDGLVFRDRIFTPAYVRGSRRRYRGPEETDYWTGTWIRLFQEIKLQQPAFLVIGYDSGTSSMEEWRSHGFDLERTALSGCLDLWISQTWASAWQDYWPMHSMGYTFQLTNVLVDMAMLAHTPCKHLILIETFDAWEPWDTIHEFPSKLAWEIWAYSHASVLKPGGEVKRSDGCYISWMNHGFELLPETSVSYLRTTMERSAADLARQPVPGGPSLVYHRAGLEALLRQPAEYSRGEEMDDWTALLLKYGMPVLSITRSEWLADIEADAFLFPAPASIDDKLSSALLTKLNEGTPVLFTGQAGLLPKPLRSALGIAIAERPTHAELPSAGLVEQPLSAKVGTAGLVLNQRYRTLAESADWDSLIRALDGPIFAKHRTLPCWIWETPEWGTLREMHLTHLSIQSPQTYQAVAFAIGEQGFGPERIGWGNRDWQKPIAFLFWRYPEEGEIGVLVGNLETGVVGSSQFGVEGELRCYRPDTWTCAASKPFSPGILELGQASWRVALAGHKAGYFSMARH</sequence>
<keyword evidence="2" id="KW-1185">Reference proteome</keyword>
<accession>A0ABT6TAN2</accession>
<dbReference type="EMBL" id="JAGRPV010000001">
    <property type="protein sequence ID" value="MDI4643700.1"/>
    <property type="molecule type" value="Genomic_DNA"/>
</dbReference>
<evidence type="ECO:0008006" key="3">
    <source>
        <dbReference type="Google" id="ProtNLM"/>
    </source>
</evidence>
<dbReference type="RefSeq" id="WP_282906751.1">
    <property type="nucleotide sequence ID" value="NZ_JAGRPV010000001.1"/>
</dbReference>
<proteinExistence type="predicted"/>